<keyword evidence="9" id="KW-1185">Reference proteome</keyword>
<comment type="cofactor">
    <cofactor evidence="1">
        <name>FMN</name>
        <dbReference type="ChEBI" id="CHEBI:58210"/>
    </cofactor>
</comment>
<evidence type="ECO:0000313" key="8">
    <source>
        <dbReference type="EMBL" id="MBA2882167.1"/>
    </source>
</evidence>
<dbReference type="InterPro" id="IPR044152">
    <property type="entry name" value="YqjM-like"/>
</dbReference>
<dbReference type="AlphaFoldDB" id="A0A7W0HLC7"/>
<evidence type="ECO:0000313" key="9">
    <source>
        <dbReference type="Proteomes" id="UP000525298"/>
    </source>
</evidence>
<dbReference type="EMBL" id="JACDUS010000007">
    <property type="protein sequence ID" value="MBA2882167.1"/>
    <property type="molecule type" value="Genomic_DNA"/>
</dbReference>
<dbReference type="GO" id="GO:0050661">
    <property type="term" value="F:NADP binding"/>
    <property type="evidence" value="ECO:0007669"/>
    <property type="project" value="InterPro"/>
</dbReference>
<dbReference type="RefSeq" id="WP_181551818.1">
    <property type="nucleotide sequence ID" value="NZ_JACDUS010000007.1"/>
</dbReference>
<protein>
    <submittedName>
        <fullName evidence="8">2,4-dienoyl-CoA reductase-like NADH-dependent reductase (Old Yellow Enzyme family)</fullName>
    </submittedName>
</protein>
<evidence type="ECO:0000256" key="1">
    <source>
        <dbReference type="ARBA" id="ARBA00001917"/>
    </source>
</evidence>
<evidence type="ECO:0000256" key="5">
    <source>
        <dbReference type="ARBA" id="ARBA00023002"/>
    </source>
</evidence>
<dbReference type="Gene3D" id="3.20.20.70">
    <property type="entry name" value="Aldolase class I"/>
    <property type="match status" value="1"/>
</dbReference>
<keyword evidence="4" id="KW-0521">NADP</keyword>
<proteinExistence type="predicted"/>
<evidence type="ECO:0000256" key="3">
    <source>
        <dbReference type="ARBA" id="ARBA00022643"/>
    </source>
</evidence>
<reference evidence="8 9" key="1">
    <citation type="submission" date="2020-07" db="EMBL/GenBank/DDBJ databases">
        <title>Genomic Encyclopedia of Type Strains, Phase IV (KMG-IV): sequencing the most valuable type-strain genomes for metagenomic binning, comparative biology and taxonomic classification.</title>
        <authorList>
            <person name="Goeker M."/>
        </authorList>
    </citation>
    <scope>NUCLEOTIDE SEQUENCE [LARGE SCALE GENOMIC DNA]</scope>
    <source>
        <strain evidence="8 9">DSM 17721</strain>
    </source>
</reference>
<feature type="region of interest" description="Disordered" evidence="6">
    <location>
        <begin position="334"/>
        <end position="355"/>
    </location>
</feature>
<evidence type="ECO:0000256" key="6">
    <source>
        <dbReference type="SAM" id="MobiDB-lite"/>
    </source>
</evidence>
<dbReference type="Pfam" id="PF00724">
    <property type="entry name" value="Oxidored_FMN"/>
    <property type="match status" value="1"/>
</dbReference>
<dbReference type="PANTHER" id="PTHR43303">
    <property type="entry name" value="NADPH DEHYDROGENASE C23G7.10C-RELATED"/>
    <property type="match status" value="1"/>
</dbReference>
<dbReference type="PANTHER" id="PTHR43303:SF4">
    <property type="entry name" value="NADPH DEHYDROGENASE C23G7.10C-RELATED"/>
    <property type="match status" value="1"/>
</dbReference>
<keyword evidence="2" id="KW-0285">Flavoprotein</keyword>
<dbReference type="Proteomes" id="UP000525298">
    <property type="component" value="Unassembled WGS sequence"/>
</dbReference>
<organism evidence="8 9">
    <name type="scientific">Desulfosalsimonas propionicica</name>
    <dbReference type="NCBI Taxonomy" id="332175"/>
    <lineage>
        <taxon>Bacteria</taxon>
        <taxon>Pseudomonadati</taxon>
        <taxon>Thermodesulfobacteriota</taxon>
        <taxon>Desulfobacteria</taxon>
        <taxon>Desulfobacterales</taxon>
        <taxon>Desulfosalsimonadaceae</taxon>
        <taxon>Desulfosalsimonas</taxon>
    </lineage>
</organism>
<comment type="caution">
    <text evidence="8">The sequence shown here is derived from an EMBL/GenBank/DDBJ whole genome shotgun (WGS) entry which is preliminary data.</text>
</comment>
<dbReference type="InterPro" id="IPR001155">
    <property type="entry name" value="OxRdtase_FMN_N"/>
</dbReference>
<dbReference type="GO" id="GO:0010181">
    <property type="term" value="F:FMN binding"/>
    <property type="evidence" value="ECO:0007669"/>
    <property type="project" value="InterPro"/>
</dbReference>
<accession>A0A7W0HLC7</accession>
<dbReference type="InterPro" id="IPR013785">
    <property type="entry name" value="Aldolase_TIM"/>
</dbReference>
<dbReference type="SUPFAM" id="SSF51395">
    <property type="entry name" value="FMN-linked oxidoreductases"/>
    <property type="match status" value="1"/>
</dbReference>
<gene>
    <name evidence="8" type="ORF">HNR65_002508</name>
</gene>
<sequence length="355" mass="39653">MAEKDLFSGFWIKNVHLKNHIGVAPMTRTSAVKDSVPRQDVLDFLVHRAQNGVGLVFTEAVLTDYESAQGYPRQSRMVTQRQIEAWKPVVRAIKDAGSTAIMQMFHCGRVAWPEINPAGRIIAPSPVAPKQENPLTGQPFPVPDEMNRFDIDHVIRGFAETAKGAVQAGFDGVEVHGAHGYLINSFLSPYSNKRTDHYGGSTENRFRLARQIIRAVHEVMPEDRLLTFRISNWGVVDMKVSLFEKDQWLETIGLLDKEPVDAVSVSTLNFSYPAFETDQNMAQLTRQKTGKPLMICGGIYDRKTADQALQDADIVLSGKSLLLNANWVDDIANNRPLEPRTPQEANVAYTDEPLP</sequence>
<evidence type="ECO:0000256" key="4">
    <source>
        <dbReference type="ARBA" id="ARBA00022857"/>
    </source>
</evidence>
<name>A0A7W0HLC7_9BACT</name>
<feature type="domain" description="NADH:flavin oxidoreductase/NADH oxidase N-terminal" evidence="7">
    <location>
        <begin position="5"/>
        <end position="338"/>
    </location>
</feature>
<dbReference type="GO" id="GO:0003959">
    <property type="term" value="F:NADPH dehydrogenase activity"/>
    <property type="evidence" value="ECO:0007669"/>
    <property type="project" value="InterPro"/>
</dbReference>
<keyword evidence="3" id="KW-0288">FMN</keyword>
<keyword evidence="5" id="KW-0560">Oxidoreductase</keyword>
<evidence type="ECO:0000259" key="7">
    <source>
        <dbReference type="Pfam" id="PF00724"/>
    </source>
</evidence>
<evidence type="ECO:0000256" key="2">
    <source>
        <dbReference type="ARBA" id="ARBA00022630"/>
    </source>
</evidence>
<dbReference type="CDD" id="cd02803">
    <property type="entry name" value="OYE_like_FMN_family"/>
    <property type="match status" value="1"/>
</dbReference>